<accession>A0A9N9JQP4</accession>
<reference evidence="1" key="1">
    <citation type="submission" date="2021-06" db="EMBL/GenBank/DDBJ databases">
        <authorList>
            <person name="Kallberg Y."/>
            <person name="Tangrot J."/>
            <person name="Rosling A."/>
        </authorList>
    </citation>
    <scope>NUCLEOTIDE SEQUENCE</scope>
    <source>
        <strain evidence="1">FL966</strain>
    </source>
</reference>
<dbReference type="EMBL" id="CAJVQA010026030">
    <property type="protein sequence ID" value="CAG8787829.1"/>
    <property type="molecule type" value="Genomic_DNA"/>
</dbReference>
<proteinExistence type="predicted"/>
<evidence type="ECO:0000313" key="2">
    <source>
        <dbReference type="Proteomes" id="UP000789759"/>
    </source>
</evidence>
<protein>
    <submittedName>
        <fullName evidence="1">24116_t:CDS:1</fullName>
    </submittedName>
</protein>
<dbReference type="AlphaFoldDB" id="A0A9N9JQP4"/>
<name>A0A9N9JQP4_9GLOM</name>
<comment type="caution">
    <text evidence="1">The sequence shown here is derived from an EMBL/GenBank/DDBJ whole genome shotgun (WGS) entry which is preliminary data.</text>
</comment>
<organism evidence="1 2">
    <name type="scientific">Cetraspora pellucida</name>
    <dbReference type="NCBI Taxonomy" id="1433469"/>
    <lineage>
        <taxon>Eukaryota</taxon>
        <taxon>Fungi</taxon>
        <taxon>Fungi incertae sedis</taxon>
        <taxon>Mucoromycota</taxon>
        <taxon>Glomeromycotina</taxon>
        <taxon>Glomeromycetes</taxon>
        <taxon>Diversisporales</taxon>
        <taxon>Gigasporaceae</taxon>
        <taxon>Cetraspora</taxon>
    </lineage>
</organism>
<sequence length="49" mass="5508">MGIEQVSHIDLVETAYQQIDMKDQFLLLKIEPTTPSKGSGRKPFPSSFV</sequence>
<gene>
    <name evidence="1" type="ORF">CPELLU_LOCUS16812</name>
</gene>
<keyword evidence="2" id="KW-1185">Reference proteome</keyword>
<evidence type="ECO:0000313" key="1">
    <source>
        <dbReference type="EMBL" id="CAG8787829.1"/>
    </source>
</evidence>
<dbReference type="Proteomes" id="UP000789759">
    <property type="component" value="Unassembled WGS sequence"/>
</dbReference>